<proteinExistence type="predicted"/>
<evidence type="ECO:0008006" key="2">
    <source>
        <dbReference type="Google" id="ProtNLM"/>
    </source>
</evidence>
<protein>
    <recommendedName>
        <fullName evidence="2">Thioredoxin-like fold domain-containing protein</fullName>
    </recommendedName>
</protein>
<reference evidence="1" key="1">
    <citation type="journal article" date="2020" name="mSystems">
        <title>Genome- and Community-Level Interaction Insights into Carbon Utilization and Element Cycling Functions of Hydrothermarchaeota in Hydrothermal Sediment.</title>
        <authorList>
            <person name="Zhou Z."/>
            <person name="Liu Y."/>
            <person name="Xu W."/>
            <person name="Pan J."/>
            <person name="Luo Z.H."/>
            <person name="Li M."/>
        </authorList>
    </citation>
    <scope>NUCLEOTIDE SEQUENCE [LARGE SCALE GENOMIC DNA]</scope>
    <source>
        <strain evidence="1">HyVt-533</strain>
    </source>
</reference>
<accession>A0A7V5P1L0</accession>
<evidence type="ECO:0000313" key="1">
    <source>
        <dbReference type="EMBL" id="HHI98163.1"/>
    </source>
</evidence>
<dbReference type="Gene3D" id="3.40.30.10">
    <property type="entry name" value="Glutaredoxin"/>
    <property type="match status" value="1"/>
</dbReference>
<comment type="caution">
    <text evidence="1">The sequence shown here is derived from an EMBL/GenBank/DDBJ whole genome shotgun (WGS) entry which is preliminary data.</text>
</comment>
<name>A0A7V5P1L0_9BACT</name>
<gene>
    <name evidence="1" type="ORF">ENJ96_10010</name>
</gene>
<dbReference type="Proteomes" id="UP000886101">
    <property type="component" value="Unassembled WGS sequence"/>
</dbReference>
<dbReference type="CDD" id="cd02972">
    <property type="entry name" value="DsbA_family"/>
    <property type="match status" value="1"/>
</dbReference>
<dbReference type="EMBL" id="DROK01000296">
    <property type="protein sequence ID" value="HHI98163.1"/>
    <property type="molecule type" value="Genomic_DNA"/>
</dbReference>
<dbReference type="AlphaFoldDB" id="A0A7V5P1L0"/>
<organism evidence="1">
    <name type="scientific">Thermodesulfatator atlanticus</name>
    <dbReference type="NCBI Taxonomy" id="501497"/>
    <lineage>
        <taxon>Bacteria</taxon>
        <taxon>Pseudomonadati</taxon>
        <taxon>Thermodesulfobacteriota</taxon>
        <taxon>Thermodesulfobacteria</taxon>
        <taxon>Thermodesulfobacteriales</taxon>
        <taxon>Thermodesulfatatoraceae</taxon>
        <taxon>Thermodesulfatator</taxon>
    </lineage>
</organism>
<sequence length="79" mass="8958">MHSDILKLEILYSPKCRSYQELELLLRQVLAELNVPYQLSTREIKDLAEAQKINFFGSPTVKVNGQELEPEAGGRITLA</sequence>